<evidence type="ECO:0000256" key="3">
    <source>
        <dbReference type="PROSITE-ProRule" id="PRU10038"/>
    </source>
</evidence>
<accession>A0A7X0IU38</accession>
<dbReference type="PANTHER" id="PTHR48081">
    <property type="entry name" value="AB HYDROLASE SUPERFAMILY PROTEIN C4A8.06C"/>
    <property type="match status" value="1"/>
</dbReference>
<comment type="caution">
    <text evidence="5">The sequence shown here is derived from an EMBL/GenBank/DDBJ whole genome shotgun (WGS) entry which is preliminary data.</text>
</comment>
<dbReference type="AlphaFoldDB" id="A0A7X0IU38"/>
<dbReference type="Pfam" id="PF07859">
    <property type="entry name" value="Abhydrolase_3"/>
    <property type="match status" value="1"/>
</dbReference>
<dbReference type="InterPro" id="IPR050300">
    <property type="entry name" value="GDXG_lipolytic_enzyme"/>
</dbReference>
<organism evidence="5 6">
    <name type="scientific">Rhizobium lusitanum</name>
    <dbReference type="NCBI Taxonomy" id="293958"/>
    <lineage>
        <taxon>Bacteria</taxon>
        <taxon>Pseudomonadati</taxon>
        <taxon>Pseudomonadota</taxon>
        <taxon>Alphaproteobacteria</taxon>
        <taxon>Hyphomicrobiales</taxon>
        <taxon>Rhizobiaceae</taxon>
        <taxon>Rhizobium/Agrobacterium group</taxon>
        <taxon>Rhizobium</taxon>
    </lineage>
</organism>
<protein>
    <submittedName>
        <fullName evidence="5">Acetyl esterase</fullName>
        <ecNumber evidence="5">3.1.1.-</ecNumber>
    </submittedName>
</protein>
<proteinExistence type="inferred from homology"/>
<evidence type="ECO:0000313" key="6">
    <source>
        <dbReference type="Proteomes" id="UP000565576"/>
    </source>
</evidence>
<keyword evidence="2 5" id="KW-0378">Hydrolase</keyword>
<comment type="similarity">
    <text evidence="1">Belongs to the 'GDXG' lipolytic enzyme family.</text>
</comment>
<evidence type="ECO:0000313" key="5">
    <source>
        <dbReference type="EMBL" id="MBB6486884.1"/>
    </source>
</evidence>
<evidence type="ECO:0000256" key="2">
    <source>
        <dbReference type="ARBA" id="ARBA00022801"/>
    </source>
</evidence>
<dbReference type="Gene3D" id="3.40.50.1820">
    <property type="entry name" value="alpha/beta hydrolase"/>
    <property type="match status" value="1"/>
</dbReference>
<gene>
    <name evidence="5" type="ORF">GGD46_004183</name>
</gene>
<feature type="domain" description="Alpha/beta hydrolase fold-3" evidence="4">
    <location>
        <begin position="79"/>
        <end position="285"/>
    </location>
</feature>
<dbReference type="PROSITE" id="PS01174">
    <property type="entry name" value="LIPASE_GDXG_SER"/>
    <property type="match status" value="1"/>
</dbReference>
<dbReference type="InterPro" id="IPR013094">
    <property type="entry name" value="AB_hydrolase_3"/>
</dbReference>
<dbReference type="EC" id="3.1.1.-" evidence="5"/>
<sequence length="315" mass="33767">MTLDPDIAAFLKRTASAPPLESLSLEEARAASKGLVQLQGPTEQVAQINTFSVSTVDGAAILVRIYRPIIPLSDPAPVIVFAHGGGWFRCTLDDYDNPCRSLANATGCVVASVDYRLAPEFKFPTPLEDYYAAVSWVAANAQRIGGDPSRLIVAGDSAGGNLAAAAASMARDRNGPNIVHQLLFYPVTNFGFETESYEAFDTGHMLTRAAMKACWSYYLADIADGGSPYASPLRSQNLAGLPSATILTAEFDPLRDEGEQYARRLCEAGVATQLRRLSGMIHVCIHFLGMAPASRVLFDISREAIKARFGKSGAS</sequence>
<evidence type="ECO:0000259" key="4">
    <source>
        <dbReference type="Pfam" id="PF07859"/>
    </source>
</evidence>
<dbReference type="GO" id="GO:0016787">
    <property type="term" value="F:hydrolase activity"/>
    <property type="evidence" value="ECO:0007669"/>
    <property type="project" value="UniProtKB-KW"/>
</dbReference>
<dbReference type="EMBL" id="JACHBG010000010">
    <property type="protein sequence ID" value="MBB6486884.1"/>
    <property type="molecule type" value="Genomic_DNA"/>
</dbReference>
<reference evidence="5 6" key="1">
    <citation type="submission" date="2020-08" db="EMBL/GenBank/DDBJ databases">
        <title>Genomic Encyclopedia of Type Strains, Phase IV (KMG-V): Genome sequencing to study the core and pangenomes of soil and plant-associated prokaryotes.</title>
        <authorList>
            <person name="Whitman W."/>
        </authorList>
    </citation>
    <scope>NUCLEOTIDE SEQUENCE [LARGE SCALE GENOMIC DNA]</scope>
    <source>
        <strain evidence="5 6">SEMIA 4060</strain>
    </source>
</reference>
<dbReference type="Proteomes" id="UP000565576">
    <property type="component" value="Unassembled WGS sequence"/>
</dbReference>
<name>A0A7X0IU38_9HYPH</name>
<feature type="active site" evidence="3">
    <location>
        <position position="157"/>
    </location>
</feature>
<dbReference type="PANTHER" id="PTHR48081:SF8">
    <property type="entry name" value="ALPHA_BETA HYDROLASE FOLD-3 DOMAIN-CONTAINING PROTEIN-RELATED"/>
    <property type="match status" value="1"/>
</dbReference>
<dbReference type="SUPFAM" id="SSF53474">
    <property type="entry name" value="alpha/beta-Hydrolases"/>
    <property type="match status" value="1"/>
</dbReference>
<dbReference type="InterPro" id="IPR033140">
    <property type="entry name" value="Lipase_GDXG_put_SER_AS"/>
</dbReference>
<evidence type="ECO:0000256" key="1">
    <source>
        <dbReference type="ARBA" id="ARBA00010515"/>
    </source>
</evidence>
<dbReference type="InterPro" id="IPR029058">
    <property type="entry name" value="AB_hydrolase_fold"/>
</dbReference>
<dbReference type="RefSeq" id="WP_184707242.1">
    <property type="nucleotide sequence ID" value="NZ_JACHBG010000010.1"/>
</dbReference>